<dbReference type="InterPro" id="IPR022642">
    <property type="entry name" value="CheR_C"/>
</dbReference>
<dbReference type="PANTHER" id="PTHR24422:SF19">
    <property type="entry name" value="CHEMOTAXIS PROTEIN METHYLTRANSFERASE"/>
    <property type="match status" value="1"/>
</dbReference>
<dbReference type="Pfam" id="PF03705">
    <property type="entry name" value="CheR_N"/>
    <property type="match status" value="1"/>
</dbReference>
<dbReference type="PRINTS" id="PR00996">
    <property type="entry name" value="CHERMTFRASE"/>
</dbReference>
<dbReference type="SUPFAM" id="SSF47757">
    <property type="entry name" value="Chemotaxis receptor methyltransferase CheR, N-terminal domain"/>
    <property type="match status" value="1"/>
</dbReference>
<comment type="caution">
    <text evidence="7">The sequence shown here is derived from an EMBL/GenBank/DDBJ whole genome shotgun (WGS) entry which is preliminary data.</text>
</comment>
<evidence type="ECO:0000313" key="7">
    <source>
        <dbReference type="EMBL" id="MFC7391567.1"/>
    </source>
</evidence>
<evidence type="ECO:0000259" key="6">
    <source>
        <dbReference type="PROSITE" id="PS50123"/>
    </source>
</evidence>
<dbReference type="EC" id="2.1.1.80" evidence="2"/>
<organism evidence="7 8">
    <name type="scientific">Scopulibacillus cellulosilyticus</name>
    <dbReference type="NCBI Taxonomy" id="2665665"/>
    <lineage>
        <taxon>Bacteria</taxon>
        <taxon>Bacillati</taxon>
        <taxon>Bacillota</taxon>
        <taxon>Bacilli</taxon>
        <taxon>Bacillales</taxon>
        <taxon>Sporolactobacillaceae</taxon>
        <taxon>Scopulibacillus</taxon>
    </lineage>
</organism>
<dbReference type="Proteomes" id="UP001596505">
    <property type="component" value="Unassembled WGS sequence"/>
</dbReference>
<dbReference type="InterPro" id="IPR022641">
    <property type="entry name" value="CheR_N"/>
</dbReference>
<keyword evidence="8" id="KW-1185">Reference proteome</keyword>
<keyword evidence="4" id="KW-0808">Transferase</keyword>
<keyword evidence="3 7" id="KW-0489">Methyltransferase</keyword>
<reference evidence="8" key="1">
    <citation type="journal article" date="2019" name="Int. J. Syst. Evol. Microbiol.">
        <title>The Global Catalogue of Microorganisms (GCM) 10K type strain sequencing project: providing services to taxonomists for standard genome sequencing and annotation.</title>
        <authorList>
            <consortium name="The Broad Institute Genomics Platform"/>
            <consortium name="The Broad Institute Genome Sequencing Center for Infectious Disease"/>
            <person name="Wu L."/>
            <person name="Ma J."/>
        </authorList>
    </citation>
    <scope>NUCLEOTIDE SEQUENCE [LARGE SCALE GENOMIC DNA]</scope>
    <source>
        <strain evidence="8">CGMCC 1.16305</strain>
    </source>
</reference>
<dbReference type="Gene3D" id="3.40.50.150">
    <property type="entry name" value="Vaccinia Virus protein VP39"/>
    <property type="match status" value="1"/>
</dbReference>
<name>A0ABW2PSL9_9BACL</name>
<evidence type="ECO:0000256" key="3">
    <source>
        <dbReference type="ARBA" id="ARBA00022603"/>
    </source>
</evidence>
<dbReference type="PANTHER" id="PTHR24422">
    <property type="entry name" value="CHEMOTAXIS PROTEIN METHYLTRANSFERASE"/>
    <property type="match status" value="1"/>
</dbReference>
<dbReference type="PROSITE" id="PS50123">
    <property type="entry name" value="CHER"/>
    <property type="match status" value="1"/>
</dbReference>
<evidence type="ECO:0000256" key="4">
    <source>
        <dbReference type="ARBA" id="ARBA00022679"/>
    </source>
</evidence>
<evidence type="ECO:0000256" key="1">
    <source>
        <dbReference type="ARBA" id="ARBA00001541"/>
    </source>
</evidence>
<dbReference type="InterPro" id="IPR029063">
    <property type="entry name" value="SAM-dependent_MTases_sf"/>
</dbReference>
<dbReference type="GO" id="GO:0032259">
    <property type="term" value="P:methylation"/>
    <property type="evidence" value="ECO:0007669"/>
    <property type="project" value="UniProtKB-KW"/>
</dbReference>
<dbReference type="Gene3D" id="1.10.155.10">
    <property type="entry name" value="Chemotaxis receptor methyltransferase CheR, N-terminal domain"/>
    <property type="match status" value="1"/>
</dbReference>
<proteinExistence type="predicted"/>
<accession>A0ABW2PSL9</accession>
<dbReference type="RefSeq" id="WP_380962694.1">
    <property type="nucleotide sequence ID" value="NZ_JBHTCO010000001.1"/>
</dbReference>
<dbReference type="SUPFAM" id="SSF53335">
    <property type="entry name" value="S-adenosyl-L-methionine-dependent methyltransferases"/>
    <property type="match status" value="1"/>
</dbReference>
<evidence type="ECO:0000256" key="5">
    <source>
        <dbReference type="ARBA" id="ARBA00022691"/>
    </source>
</evidence>
<gene>
    <name evidence="7" type="ORF">ACFQRG_00885</name>
</gene>
<dbReference type="InterPro" id="IPR000780">
    <property type="entry name" value="CheR_MeTrfase"/>
</dbReference>
<feature type="domain" description="CheR-type methyltransferase" evidence="6">
    <location>
        <begin position="1"/>
        <end position="258"/>
    </location>
</feature>
<dbReference type="InterPro" id="IPR036804">
    <property type="entry name" value="CheR_N_sf"/>
</dbReference>
<dbReference type="Pfam" id="PF01739">
    <property type="entry name" value="CheR"/>
    <property type="match status" value="1"/>
</dbReference>
<sequence>MQTDFEWFKVKMYHLTGIDLSLYKESQMKRRLNSLRMKRGITSFKNYYESMLQSKELLEECLDRMTINVTEFYRNRSRWEILDKFLIPKIRETSASMNVWSAACSTGEEPYTLSIILSKHFKCSEFNIWATDIDKQALTLASNGKYSKQALKSFLNQEREQFFVKEGSDYLIKDDYKSPIVFQKHNLLADPVNHKFDLIVCRNVLIYFTDNAKQMIYQKFSRALKPGGILFVGSTEQIFNPETYQLKSIESFFYEKLK</sequence>
<protein>
    <recommendedName>
        <fullName evidence="2">protein-glutamate O-methyltransferase</fullName>
        <ecNumber evidence="2">2.1.1.80</ecNumber>
    </recommendedName>
</protein>
<dbReference type="CDD" id="cd02440">
    <property type="entry name" value="AdoMet_MTases"/>
    <property type="match status" value="1"/>
</dbReference>
<dbReference type="InterPro" id="IPR050903">
    <property type="entry name" value="Bact_Chemotaxis_MeTrfase"/>
</dbReference>
<dbReference type="EMBL" id="JBHTCO010000001">
    <property type="protein sequence ID" value="MFC7391567.1"/>
    <property type="molecule type" value="Genomic_DNA"/>
</dbReference>
<dbReference type="SMART" id="SM00138">
    <property type="entry name" value="MeTrc"/>
    <property type="match status" value="1"/>
</dbReference>
<evidence type="ECO:0000256" key="2">
    <source>
        <dbReference type="ARBA" id="ARBA00012534"/>
    </source>
</evidence>
<keyword evidence="5" id="KW-0949">S-adenosyl-L-methionine</keyword>
<evidence type="ECO:0000313" key="8">
    <source>
        <dbReference type="Proteomes" id="UP001596505"/>
    </source>
</evidence>
<comment type="catalytic activity">
    <reaction evidence="1">
        <text>L-glutamyl-[protein] + S-adenosyl-L-methionine = [protein]-L-glutamate 5-O-methyl ester + S-adenosyl-L-homocysteine</text>
        <dbReference type="Rhea" id="RHEA:24452"/>
        <dbReference type="Rhea" id="RHEA-COMP:10208"/>
        <dbReference type="Rhea" id="RHEA-COMP:10311"/>
        <dbReference type="ChEBI" id="CHEBI:29973"/>
        <dbReference type="ChEBI" id="CHEBI:57856"/>
        <dbReference type="ChEBI" id="CHEBI:59789"/>
        <dbReference type="ChEBI" id="CHEBI:82795"/>
        <dbReference type="EC" id="2.1.1.80"/>
    </reaction>
</comment>
<dbReference type="GO" id="GO:0008168">
    <property type="term" value="F:methyltransferase activity"/>
    <property type="evidence" value="ECO:0007669"/>
    <property type="project" value="UniProtKB-KW"/>
</dbReference>